<gene>
    <name evidence="1" type="ORF">WM018_15875</name>
</gene>
<organism evidence="1 2">
    <name type="scientific">Acinetobacter junii</name>
    <dbReference type="NCBI Taxonomy" id="40215"/>
    <lineage>
        <taxon>Bacteria</taxon>
        <taxon>Pseudomonadati</taxon>
        <taxon>Pseudomonadota</taxon>
        <taxon>Gammaproteobacteria</taxon>
        <taxon>Moraxellales</taxon>
        <taxon>Moraxellaceae</taxon>
        <taxon>Acinetobacter</taxon>
    </lineage>
</organism>
<reference evidence="1 2" key="1">
    <citation type="submission" date="2024-03" db="EMBL/GenBank/DDBJ databases">
        <title>Cross-transmission of Acinetobacter junii carrying blaOXA-58 in a neonatal intensive care unit.</title>
        <authorList>
            <person name="Bour M."/>
            <person name="Potron A."/>
            <person name="Lecointe D."/>
        </authorList>
    </citation>
    <scope>NUCLEOTIDE SEQUENCE [LARGE SCALE GENOMIC DNA]</scope>
    <source>
        <strain evidence="1 2">21A3096 case 1</strain>
    </source>
</reference>
<dbReference type="RefSeq" id="WP_340474782.1">
    <property type="nucleotide sequence ID" value="NZ_JBBMLE010000100.1"/>
</dbReference>
<comment type="caution">
    <text evidence="1">The sequence shown here is derived from an EMBL/GenBank/DDBJ whole genome shotgun (WGS) entry which is preliminary data.</text>
</comment>
<sequence>MKDTYIEADHCIQDALQGSIVHLNVNLYFQSAETALQQVLIPEHV</sequence>
<keyword evidence="2" id="KW-1185">Reference proteome</keyword>
<accession>A0ABU8ZLA0</accession>
<evidence type="ECO:0000313" key="1">
    <source>
        <dbReference type="EMBL" id="MEK0253920.1"/>
    </source>
</evidence>
<protein>
    <submittedName>
        <fullName evidence="1">Uncharacterized protein</fullName>
    </submittedName>
</protein>
<name>A0ABU8ZLA0_ACIJU</name>
<dbReference type="EMBL" id="JBBMLE010000100">
    <property type="protein sequence ID" value="MEK0253920.1"/>
    <property type="molecule type" value="Genomic_DNA"/>
</dbReference>
<evidence type="ECO:0000313" key="2">
    <source>
        <dbReference type="Proteomes" id="UP001498501"/>
    </source>
</evidence>
<dbReference type="Proteomes" id="UP001498501">
    <property type="component" value="Unassembled WGS sequence"/>
</dbReference>
<proteinExistence type="predicted"/>